<dbReference type="InterPro" id="IPR017850">
    <property type="entry name" value="Alkaline_phosphatase_core_sf"/>
</dbReference>
<evidence type="ECO:0008006" key="3">
    <source>
        <dbReference type="Google" id="ProtNLM"/>
    </source>
</evidence>
<dbReference type="AlphaFoldDB" id="A0A1G9UNT5"/>
<gene>
    <name evidence="1" type="ORF">SAMN04487949_2271</name>
</gene>
<reference evidence="2" key="1">
    <citation type="submission" date="2016-10" db="EMBL/GenBank/DDBJ databases">
        <authorList>
            <person name="Varghese N."/>
            <person name="Submissions S."/>
        </authorList>
    </citation>
    <scope>NUCLEOTIDE SEQUENCE [LARGE SCALE GENOMIC DNA]</scope>
    <source>
        <strain evidence="2">CGMCC 1.10119</strain>
    </source>
</reference>
<protein>
    <recommendedName>
        <fullName evidence="3">Sulfatase</fullName>
    </recommendedName>
</protein>
<dbReference type="Gene3D" id="3.40.720.10">
    <property type="entry name" value="Alkaline Phosphatase, subunit A"/>
    <property type="match status" value="1"/>
</dbReference>
<sequence length="303" mass="34861">MYSRSQLKKAVAEPRRLWWELNRLYYRRLGTRPHNTDGIDLFAADWDNLLILDACRYDTFAEHSTLPGTLTSRTSRGSATSEWIRANFHGQTLHDTVYVSASPMLYRNRDTVDVEFHAVVDIWKEAGWDETYRTVLPETVTEAARQAAARYPDKRLLVHYLQPHYPFLGPTGREHFAGDRLNFQWMDLTTGTLTTDPELVRTAYRENLDVVLPHVEELLSDLRGKTVVTSDHGQMLGERGFPIPVPGYGHPPGVYNESLTRVPWHEYTNGKRKRIVADEPTFERDTVDDSVVTERLEQLGYVG</sequence>
<dbReference type="RefSeq" id="WP_089697546.1">
    <property type="nucleotide sequence ID" value="NZ_FNHL01000002.1"/>
</dbReference>
<proteinExistence type="predicted"/>
<name>A0A1G9UNT5_9EURY</name>
<dbReference type="Proteomes" id="UP000199451">
    <property type="component" value="Unassembled WGS sequence"/>
</dbReference>
<evidence type="ECO:0000313" key="2">
    <source>
        <dbReference type="Proteomes" id="UP000199451"/>
    </source>
</evidence>
<keyword evidence="2" id="KW-1185">Reference proteome</keyword>
<dbReference type="SUPFAM" id="SSF53649">
    <property type="entry name" value="Alkaline phosphatase-like"/>
    <property type="match status" value="1"/>
</dbReference>
<dbReference type="OrthoDB" id="100846at2157"/>
<organism evidence="1 2">
    <name type="scientific">Halogranum gelatinilyticum</name>
    <dbReference type="NCBI Taxonomy" id="660521"/>
    <lineage>
        <taxon>Archaea</taxon>
        <taxon>Methanobacteriati</taxon>
        <taxon>Methanobacteriota</taxon>
        <taxon>Stenosarchaea group</taxon>
        <taxon>Halobacteria</taxon>
        <taxon>Halobacteriales</taxon>
        <taxon>Haloferacaceae</taxon>
    </lineage>
</organism>
<dbReference type="EMBL" id="FNHL01000002">
    <property type="protein sequence ID" value="SDM61612.1"/>
    <property type="molecule type" value="Genomic_DNA"/>
</dbReference>
<accession>A0A1G9UNT5</accession>
<evidence type="ECO:0000313" key="1">
    <source>
        <dbReference type="EMBL" id="SDM61612.1"/>
    </source>
</evidence>